<evidence type="ECO:0000256" key="1">
    <source>
        <dbReference type="SAM" id="Phobius"/>
    </source>
</evidence>
<protein>
    <submittedName>
        <fullName evidence="2">Uncharacterized protein</fullName>
    </submittedName>
</protein>
<organism evidence="2 3">
    <name type="scientific">Helicobacter bilis WiWa</name>
    <dbReference type="NCBI Taxonomy" id="1235804"/>
    <lineage>
        <taxon>Bacteria</taxon>
        <taxon>Pseudomonadati</taxon>
        <taxon>Campylobacterota</taxon>
        <taxon>Epsilonproteobacteria</taxon>
        <taxon>Campylobacterales</taxon>
        <taxon>Helicobacteraceae</taxon>
        <taxon>Helicobacter</taxon>
    </lineage>
</organism>
<keyword evidence="1" id="KW-1133">Transmembrane helix</keyword>
<gene>
    <name evidence="2" type="ORF">C826_02370</name>
</gene>
<name>N2B822_9HELI</name>
<dbReference type="EMBL" id="AQFW01000028">
    <property type="protein sequence ID" value="EMZ36566.1"/>
    <property type="molecule type" value="Genomic_DNA"/>
</dbReference>
<proteinExistence type="predicted"/>
<feature type="transmembrane region" description="Helical" evidence="1">
    <location>
        <begin position="6"/>
        <end position="25"/>
    </location>
</feature>
<evidence type="ECO:0000313" key="3">
    <source>
        <dbReference type="Proteomes" id="UP000012527"/>
    </source>
</evidence>
<keyword evidence="1" id="KW-0472">Membrane</keyword>
<comment type="caution">
    <text evidence="2">The sequence shown here is derived from an EMBL/GenBank/DDBJ whole genome shotgun (WGS) entry which is preliminary data.</text>
</comment>
<dbReference type="AlphaFoldDB" id="N2B822"/>
<sequence length="54" mass="6260">MTYDFLVYIAILEFVIIAYLVFIAFRLKKLCNMFASLICEISDTLSALQCEDKD</sequence>
<dbReference type="RefSeq" id="WP_004085123.1">
    <property type="nucleotide sequence ID" value="NZ_KB822508.1"/>
</dbReference>
<dbReference type="GeneID" id="60657810"/>
<reference evidence="2 3" key="1">
    <citation type="submission" date="2013-02" db="EMBL/GenBank/DDBJ databases">
        <title>The Genome Sequence of Helicobacter bilis WiWa.</title>
        <authorList>
            <consortium name="The Broad Institute Genome Sequencing Platform"/>
            <person name="Ward D."/>
            <person name="Overstreet A.-M.C."/>
            <person name="Ramer-Tait A.E."/>
            <person name="Phillips G.J."/>
            <person name="Wannemuehler M.J."/>
            <person name="Walker B."/>
            <person name="Young S.K."/>
            <person name="Zeng Q."/>
            <person name="Gargeya S."/>
            <person name="Fitzgerald M."/>
            <person name="Haas B."/>
            <person name="Abouelleil A."/>
            <person name="Alvarado L."/>
            <person name="Arachchi H.M."/>
            <person name="Berlin A.M."/>
            <person name="Chapman S.B."/>
            <person name="Dewar J."/>
            <person name="Goldberg J."/>
            <person name="Griggs A."/>
            <person name="Gujja S."/>
            <person name="Hansen M."/>
            <person name="Howarth C."/>
            <person name="Imamovic A."/>
            <person name="Larimer J."/>
            <person name="McCowan C."/>
            <person name="Murphy C."/>
            <person name="Neiman D."/>
            <person name="Pearson M."/>
            <person name="Priest M."/>
            <person name="Roberts A."/>
            <person name="Saif S."/>
            <person name="Shea T."/>
            <person name="Sisk P."/>
            <person name="Sykes S."/>
            <person name="Wortman J."/>
            <person name="Nusbaum C."/>
            <person name="Birren B."/>
        </authorList>
    </citation>
    <scope>NUCLEOTIDE SEQUENCE [LARGE SCALE GENOMIC DNA]</scope>
    <source>
        <strain evidence="2 3">WiWa</strain>
    </source>
</reference>
<dbReference type="HOGENOM" id="CLU_3044048_0_0_7"/>
<dbReference type="PATRIC" id="fig|1235804.3.peg.2604"/>
<keyword evidence="1" id="KW-0812">Transmembrane</keyword>
<evidence type="ECO:0000313" key="2">
    <source>
        <dbReference type="EMBL" id="EMZ36566.1"/>
    </source>
</evidence>
<dbReference type="Proteomes" id="UP000012527">
    <property type="component" value="Unassembled WGS sequence"/>
</dbReference>
<accession>N2B822</accession>